<gene>
    <name evidence="2" type="ORF">EB796_023034</name>
</gene>
<feature type="region of interest" description="Disordered" evidence="1">
    <location>
        <begin position="312"/>
        <end position="360"/>
    </location>
</feature>
<organism evidence="2 3">
    <name type="scientific">Bugula neritina</name>
    <name type="common">Brown bryozoan</name>
    <name type="synonym">Sertularia neritina</name>
    <dbReference type="NCBI Taxonomy" id="10212"/>
    <lineage>
        <taxon>Eukaryota</taxon>
        <taxon>Metazoa</taxon>
        <taxon>Spiralia</taxon>
        <taxon>Lophotrochozoa</taxon>
        <taxon>Bryozoa</taxon>
        <taxon>Gymnolaemata</taxon>
        <taxon>Cheilostomatida</taxon>
        <taxon>Flustrina</taxon>
        <taxon>Buguloidea</taxon>
        <taxon>Bugulidae</taxon>
        <taxon>Bugula</taxon>
    </lineage>
</organism>
<feature type="compositionally biased region" description="Low complexity" evidence="1">
    <location>
        <begin position="340"/>
        <end position="357"/>
    </location>
</feature>
<keyword evidence="3" id="KW-1185">Reference proteome</keyword>
<reference evidence="2" key="1">
    <citation type="submission" date="2020-06" db="EMBL/GenBank/DDBJ databases">
        <title>Draft genome of Bugula neritina, a colonial animal packing powerful symbionts and potential medicines.</title>
        <authorList>
            <person name="Rayko M."/>
        </authorList>
    </citation>
    <scope>NUCLEOTIDE SEQUENCE [LARGE SCALE GENOMIC DNA]</scope>
    <source>
        <strain evidence="2">Kwan_BN1</strain>
    </source>
</reference>
<evidence type="ECO:0000313" key="2">
    <source>
        <dbReference type="EMBL" id="KAF6018638.1"/>
    </source>
</evidence>
<dbReference type="AlphaFoldDB" id="A0A7J7IZI5"/>
<accession>A0A7J7IZI5</accession>
<evidence type="ECO:0000313" key="3">
    <source>
        <dbReference type="Proteomes" id="UP000593567"/>
    </source>
</evidence>
<protein>
    <submittedName>
        <fullName evidence="2">Uncharacterized protein</fullName>
    </submittedName>
</protein>
<comment type="caution">
    <text evidence="2">The sequence shown here is derived from an EMBL/GenBank/DDBJ whole genome shotgun (WGS) entry which is preliminary data.</text>
</comment>
<evidence type="ECO:0000256" key="1">
    <source>
        <dbReference type="SAM" id="MobiDB-lite"/>
    </source>
</evidence>
<dbReference type="Proteomes" id="UP000593567">
    <property type="component" value="Unassembled WGS sequence"/>
</dbReference>
<feature type="compositionally biased region" description="Polar residues" evidence="1">
    <location>
        <begin position="312"/>
        <end position="324"/>
    </location>
</feature>
<dbReference type="EMBL" id="VXIV02003287">
    <property type="protein sequence ID" value="KAF6018638.1"/>
    <property type="molecule type" value="Genomic_DNA"/>
</dbReference>
<name>A0A7J7IZI5_BUGNE</name>
<sequence>MERVVHKDAAVQVKLSAAISSPKAATIMMAQTQTPNIEADDLYETALLCGTQLQDSRQPCQLSFRLQPQKRGYEHNRLSNRFNLLEYETTTCPLDNEQPTMIITKKPTYKEKRRKMAQVSPLPCLPSPACHVAEAEQYPMYLHQSKMNNLNVYITEQHLLKEYTHLNTAKYIPPVNTKITFPSDVLWPKDNNASLHQLHYFVGTCFHNVNLESVTCLIPVGMITTVKKPFSNNILVKQVKKRRIRKPKMPEKDLCIPYTIKKARRDFPMLNIYKNSENCSVENKQIFQSSTCSANMAKFYINGEFLADNSVPISQPNPSKQVENIQHERDDQQNSPSRGEQPNRSSQSPSREQQRNQGSKGNAFADKTFLKYCFAKNFLNILLKNKLGIGYPDGTWISPLTEVKKYLRSPQSKNVFILTSSGRRLTIKEVVTLFTETEYGLGTKYANFIKQKLRISNWIWKTALQEIHS</sequence>
<proteinExistence type="predicted"/>